<name>D7WE19_9CORY</name>
<feature type="domain" description="Suppressor of fused-like" evidence="2">
    <location>
        <begin position="51"/>
        <end position="196"/>
    </location>
</feature>
<evidence type="ECO:0000259" key="2">
    <source>
        <dbReference type="Pfam" id="PF05076"/>
    </source>
</evidence>
<dbReference type="Pfam" id="PF05076">
    <property type="entry name" value="SUFU"/>
    <property type="match status" value="1"/>
</dbReference>
<accession>D7WE19</accession>
<dbReference type="InterPro" id="IPR020941">
    <property type="entry name" value="SUFU-like_domain"/>
</dbReference>
<dbReference type="AlphaFoldDB" id="D7WE19"/>
<proteinExistence type="predicted"/>
<dbReference type="PANTHER" id="PTHR10928">
    <property type="entry name" value="SUPPRESSOR OF FUSED"/>
    <property type="match status" value="1"/>
</dbReference>
<dbReference type="Proteomes" id="UP000004208">
    <property type="component" value="Unassembled WGS sequence"/>
</dbReference>
<dbReference type="InterPro" id="IPR037181">
    <property type="entry name" value="SUFU_N"/>
</dbReference>
<dbReference type="STRING" id="585529.HMPREF0291_12030"/>
<keyword evidence="4" id="KW-1185">Reference proteome</keyword>
<dbReference type="RefSeq" id="WP_005291126.1">
    <property type="nucleotide sequence ID" value="NZ_CM000961.1"/>
</dbReference>
<sequence length="347" mass="38356">MVWRRRFFSRDRVKKRTGSEFLLDHLAALAGADPVAVHGELEFSDGVAVLVYRFDQPVSHYLYVTHGISRTNSSQPVAGLQTELSLRVPLTEEPPTWPVHRLRRLAAYLRESGDSLEPGHYMDLRSPVCTDATLSAFIFVNDPILELSISPTGWVRFIYAVAVTADELEAALRWDPLKFAGVLGDSIPLGLSDPRRSSLLIDASSLPLITSHTEAEGSSISAVSSSYFAVDESGRIDMTAQAAADVVRAMRWRLGYDRTFAVMGAGNGVEAWLRFLPDEDAASSSVTFSRDSPGKQRRTQEPPLSAHITVEVNRALRHEIMAVLEAEPGTYRMRSAPLTFCVIDPKR</sequence>
<evidence type="ECO:0000313" key="3">
    <source>
        <dbReference type="EMBL" id="EFK54373.1"/>
    </source>
</evidence>
<dbReference type="PANTHER" id="PTHR10928:SF2">
    <property type="entry name" value="SUPPRESSOR OF FUSED HOMOLOG"/>
    <property type="match status" value="1"/>
</dbReference>
<dbReference type="eggNOG" id="ENOG502Z7T1">
    <property type="taxonomic scope" value="Bacteria"/>
</dbReference>
<dbReference type="EMBL" id="ACLJ02000003">
    <property type="protein sequence ID" value="EFK54373.1"/>
    <property type="molecule type" value="Genomic_DNA"/>
</dbReference>
<feature type="region of interest" description="Disordered" evidence="1">
    <location>
        <begin position="284"/>
        <end position="304"/>
    </location>
</feature>
<dbReference type="InterPro" id="IPR007768">
    <property type="entry name" value="Suppressor_of_fused"/>
</dbReference>
<protein>
    <recommendedName>
        <fullName evidence="2">Suppressor of fused-like domain-containing protein</fullName>
    </recommendedName>
</protein>
<dbReference type="HOGENOM" id="CLU_902289_0_0_11"/>
<evidence type="ECO:0000313" key="4">
    <source>
        <dbReference type="Proteomes" id="UP000004208"/>
    </source>
</evidence>
<dbReference type="OrthoDB" id="9023549at2"/>
<dbReference type="SUPFAM" id="SSF103359">
    <property type="entry name" value="Suppressor of Fused, N-terminal domain"/>
    <property type="match status" value="1"/>
</dbReference>
<comment type="caution">
    <text evidence="3">The sequence shown here is derived from an EMBL/GenBank/DDBJ whole genome shotgun (WGS) entry which is preliminary data.</text>
</comment>
<dbReference type="GO" id="GO:0005737">
    <property type="term" value="C:cytoplasm"/>
    <property type="evidence" value="ECO:0007669"/>
    <property type="project" value="TreeGrafter"/>
</dbReference>
<organism evidence="3 4">
    <name type="scientific">Corynebacterium genitalium ATCC 33030</name>
    <dbReference type="NCBI Taxonomy" id="585529"/>
    <lineage>
        <taxon>Bacteria</taxon>
        <taxon>Bacillati</taxon>
        <taxon>Actinomycetota</taxon>
        <taxon>Actinomycetes</taxon>
        <taxon>Mycobacteriales</taxon>
        <taxon>Corynebacteriaceae</taxon>
        <taxon>Corynebacterium</taxon>
    </lineage>
</organism>
<evidence type="ECO:0000256" key="1">
    <source>
        <dbReference type="SAM" id="MobiDB-lite"/>
    </source>
</evidence>
<reference evidence="3" key="1">
    <citation type="submission" date="2010-06" db="EMBL/GenBank/DDBJ databases">
        <authorList>
            <person name="Muzny D."/>
            <person name="Qin X."/>
            <person name="Buhay C."/>
            <person name="Dugan-Rocha S."/>
            <person name="Ding Y."/>
            <person name="Chen G."/>
            <person name="Hawes A."/>
            <person name="Holder M."/>
            <person name="Jhangiani S."/>
            <person name="Johnson A."/>
            <person name="Khan Z."/>
            <person name="Li Z."/>
            <person name="Liu W."/>
            <person name="Liu X."/>
            <person name="Perez L."/>
            <person name="Shen H."/>
            <person name="Wang Q."/>
            <person name="Watt J."/>
            <person name="Xi L."/>
            <person name="Xin Y."/>
            <person name="Zhou J."/>
            <person name="Deng J."/>
            <person name="Jiang H."/>
            <person name="Liu Y."/>
            <person name="Qu J."/>
            <person name="Song X.-Z."/>
            <person name="Zhang L."/>
            <person name="Villasana D."/>
            <person name="Johnson A."/>
            <person name="Liu J."/>
            <person name="Liyanage D."/>
            <person name="Lorensuhewa L."/>
            <person name="Robinson T."/>
            <person name="Song A."/>
            <person name="Song B.-B."/>
            <person name="Dinh H."/>
            <person name="Thornton R."/>
            <person name="Coyle M."/>
            <person name="Francisco L."/>
            <person name="Jackson L."/>
            <person name="Javaid M."/>
            <person name="Korchina V."/>
            <person name="Kovar C."/>
            <person name="Mata R."/>
            <person name="Mathew T."/>
            <person name="Ngo R."/>
            <person name="Nguyen L."/>
            <person name="Nguyen N."/>
            <person name="Okwuonu G."/>
            <person name="Ongeri F."/>
            <person name="Pham C."/>
            <person name="Simmons D."/>
            <person name="Wilczek-Boney K."/>
            <person name="Hale W."/>
            <person name="Jakkamsetti A."/>
            <person name="Pham P."/>
            <person name="Ruth R."/>
            <person name="San Lucas F."/>
            <person name="Warren J."/>
            <person name="Zhang J."/>
            <person name="Zhao Z."/>
            <person name="Zhou C."/>
            <person name="Zhu D."/>
            <person name="Lee S."/>
            <person name="Bess C."/>
            <person name="Blankenburg K."/>
            <person name="Forbes L."/>
            <person name="Fu Q."/>
            <person name="Gubbala S."/>
            <person name="Hirani K."/>
            <person name="Jayaseelan J.C."/>
            <person name="Lara F."/>
            <person name="Munidasa M."/>
            <person name="Palculict T."/>
            <person name="Patil S."/>
            <person name="Pu L.-L."/>
            <person name="Saada N."/>
            <person name="Tang L."/>
            <person name="Weissenberger G."/>
            <person name="Zhu Y."/>
            <person name="Hemphill L."/>
            <person name="Shang Y."/>
            <person name="Youmans B."/>
            <person name="Ayvaz T."/>
            <person name="Ross M."/>
            <person name="Santibanez J."/>
            <person name="Aqrawi P."/>
            <person name="Gross S."/>
            <person name="Joshi V."/>
            <person name="Fowler G."/>
            <person name="Nazareth L."/>
            <person name="Reid J."/>
            <person name="Worley K."/>
            <person name="Petrosino J."/>
            <person name="Highlander S."/>
            <person name="Gibbs R."/>
        </authorList>
    </citation>
    <scope>NUCLEOTIDE SEQUENCE [LARGE SCALE GENOMIC DNA]</scope>
    <source>
        <strain evidence="3">ATCC 33030</strain>
    </source>
</reference>
<gene>
    <name evidence="3" type="ORF">HMPREF0291_12030</name>
</gene>